<dbReference type="Pfam" id="PF13439">
    <property type="entry name" value="Glyco_transf_4"/>
    <property type="match status" value="1"/>
</dbReference>
<dbReference type="RefSeq" id="WP_168175858.1">
    <property type="nucleotide sequence ID" value="NZ_CP018477.1"/>
</dbReference>
<evidence type="ECO:0000259" key="2">
    <source>
        <dbReference type="Pfam" id="PF13439"/>
    </source>
</evidence>
<sequence length="384" mass="42726">MPSPGGDGEKKQKVLKVLHVVNGEYYSGAERVQDNLALGLAQFGYGVVFACVKDGRFAETRRSKNVPLYRIPMPELGWRKSIDRLIRVCAQENIALLHAHTPRTAVLCAGVHRRTRLPWVYHAHSPTLWDSKRYLKNIVVGLVDWWAARQADRIIAVSESLRRYWVRLGIPARRVVTVPNGVAAWESLTVRKPPEGSWVLGTMALFRPRKGVEILLKAIQGLSSSGYRLRVLAVGPFESEQYERHLKEMTHRLGLDEIVTWTGFVENTQEMLLAMDLFVLPSLFGEGMPMVLLEAMAAGLPVVASAVEGVPEIIRDGCEGLLVRPGSSSALASAIARFLDGAVDWESMRRAAYERQRDRFSLESMAAGVAAVYGELSQPARMPE</sequence>
<dbReference type="GO" id="GO:0016757">
    <property type="term" value="F:glycosyltransferase activity"/>
    <property type="evidence" value="ECO:0007669"/>
    <property type="project" value="UniProtKB-ARBA"/>
</dbReference>
<dbReference type="InterPro" id="IPR028098">
    <property type="entry name" value="Glyco_trans_4-like_N"/>
</dbReference>
<name>A0A286RIT1_9BACT</name>
<dbReference type="CDD" id="cd03801">
    <property type="entry name" value="GT4_PimA-like"/>
    <property type="match status" value="1"/>
</dbReference>
<dbReference type="SUPFAM" id="SSF53756">
    <property type="entry name" value="UDP-Glycosyltransferase/glycogen phosphorylase"/>
    <property type="match status" value="1"/>
</dbReference>
<gene>
    <name evidence="3" type="ORF">THTE_3266</name>
</gene>
<protein>
    <submittedName>
        <fullName evidence="3">Glycosyl transferase, group 1</fullName>
    </submittedName>
</protein>
<dbReference type="PANTHER" id="PTHR12526">
    <property type="entry name" value="GLYCOSYLTRANSFERASE"/>
    <property type="match status" value="1"/>
</dbReference>
<dbReference type="Proteomes" id="UP000215086">
    <property type="component" value="Chromosome"/>
</dbReference>
<dbReference type="AlphaFoldDB" id="A0A286RIT1"/>
<feature type="domain" description="Glycosyl transferase family 1" evidence="1">
    <location>
        <begin position="192"/>
        <end position="354"/>
    </location>
</feature>
<dbReference type="PANTHER" id="PTHR12526:SF636">
    <property type="entry name" value="BLL3647 PROTEIN"/>
    <property type="match status" value="1"/>
</dbReference>
<evidence type="ECO:0000259" key="1">
    <source>
        <dbReference type="Pfam" id="PF00534"/>
    </source>
</evidence>
<keyword evidence="4" id="KW-1185">Reference proteome</keyword>
<keyword evidence="3" id="KW-0808">Transferase</keyword>
<dbReference type="Gene3D" id="3.40.50.2000">
    <property type="entry name" value="Glycogen Phosphorylase B"/>
    <property type="match status" value="2"/>
</dbReference>
<dbReference type="EMBL" id="CP018477">
    <property type="protein sequence ID" value="ASV75868.1"/>
    <property type="molecule type" value="Genomic_DNA"/>
</dbReference>
<proteinExistence type="predicted"/>
<dbReference type="KEGG" id="ttf:THTE_3266"/>
<dbReference type="Pfam" id="PF00534">
    <property type="entry name" value="Glycos_transf_1"/>
    <property type="match status" value="1"/>
</dbReference>
<accession>A0A286RIT1</accession>
<evidence type="ECO:0000313" key="4">
    <source>
        <dbReference type="Proteomes" id="UP000215086"/>
    </source>
</evidence>
<dbReference type="InterPro" id="IPR001296">
    <property type="entry name" value="Glyco_trans_1"/>
</dbReference>
<reference evidence="3 4" key="1">
    <citation type="journal article" name="Front. Microbiol.">
        <title>Sugar Metabolism of the First Thermophilic Planctomycete Thermogutta terrifontis: Comparative Genomic and Transcriptomic Approaches.</title>
        <authorList>
            <person name="Elcheninov A.G."/>
            <person name="Menzel P."/>
            <person name="Gudbergsdottir S.R."/>
            <person name="Slesarev A.I."/>
            <person name="Kadnikov V.V."/>
            <person name="Krogh A."/>
            <person name="Bonch-Osmolovskaya E.A."/>
            <person name="Peng X."/>
            <person name="Kublanov I.V."/>
        </authorList>
    </citation>
    <scope>NUCLEOTIDE SEQUENCE [LARGE SCALE GENOMIC DNA]</scope>
    <source>
        <strain evidence="3 4">R1</strain>
    </source>
</reference>
<feature type="domain" description="Glycosyltransferase subfamily 4-like N-terminal" evidence="2">
    <location>
        <begin position="27"/>
        <end position="182"/>
    </location>
</feature>
<evidence type="ECO:0000313" key="3">
    <source>
        <dbReference type="EMBL" id="ASV75868.1"/>
    </source>
</evidence>
<organism evidence="3 4">
    <name type="scientific">Thermogutta terrifontis</name>
    <dbReference type="NCBI Taxonomy" id="1331910"/>
    <lineage>
        <taxon>Bacteria</taxon>
        <taxon>Pseudomonadati</taxon>
        <taxon>Planctomycetota</taxon>
        <taxon>Planctomycetia</taxon>
        <taxon>Pirellulales</taxon>
        <taxon>Thermoguttaceae</taxon>
        <taxon>Thermogutta</taxon>
    </lineage>
</organism>